<keyword evidence="4" id="KW-1185">Reference proteome</keyword>
<dbReference type="RefSeq" id="WP_192533937.1">
    <property type="nucleotide sequence ID" value="NZ_JACZHT010000002.1"/>
</dbReference>
<proteinExistence type="predicted"/>
<protein>
    <submittedName>
        <fullName evidence="3">Ferrous iron transport protein A</fullName>
    </submittedName>
</protein>
<dbReference type="GO" id="GO:0046914">
    <property type="term" value="F:transition metal ion binding"/>
    <property type="evidence" value="ECO:0007669"/>
    <property type="project" value="InterPro"/>
</dbReference>
<evidence type="ECO:0000259" key="2">
    <source>
        <dbReference type="SMART" id="SM00899"/>
    </source>
</evidence>
<dbReference type="EMBL" id="JACZHT010000002">
    <property type="protein sequence ID" value="MBE1236939.1"/>
    <property type="molecule type" value="Genomic_DNA"/>
</dbReference>
<dbReference type="Proteomes" id="UP000631034">
    <property type="component" value="Unassembled WGS sequence"/>
</dbReference>
<organism evidence="3 4">
    <name type="scientific">Phaeovibrio sulfidiphilus</name>
    <dbReference type="NCBI Taxonomy" id="1220600"/>
    <lineage>
        <taxon>Bacteria</taxon>
        <taxon>Pseudomonadati</taxon>
        <taxon>Pseudomonadota</taxon>
        <taxon>Alphaproteobacteria</taxon>
        <taxon>Rhodospirillales</taxon>
        <taxon>Rhodospirillaceae</taxon>
        <taxon>Phaeovibrio</taxon>
    </lineage>
</organism>
<dbReference type="Gene3D" id="2.30.30.90">
    <property type="match status" value="1"/>
</dbReference>
<name>A0A8J6YN57_9PROT</name>
<reference evidence="3" key="1">
    <citation type="submission" date="2020-10" db="EMBL/GenBank/DDBJ databases">
        <title>Genome sequence of the unusual species of purple photosynthetic bacteria, Phaeovibrio sulfidiphilus DSM 23193, type strain.</title>
        <authorList>
            <person name="Kyndt J.A."/>
            <person name="Meyer T.E."/>
        </authorList>
    </citation>
    <scope>NUCLEOTIDE SEQUENCE</scope>
    <source>
        <strain evidence="3">DSM 23193</strain>
    </source>
</reference>
<evidence type="ECO:0000313" key="3">
    <source>
        <dbReference type="EMBL" id="MBE1236939.1"/>
    </source>
</evidence>
<keyword evidence="1" id="KW-0408">Iron</keyword>
<dbReference type="InterPro" id="IPR038157">
    <property type="entry name" value="FeoA_core_dom"/>
</dbReference>
<evidence type="ECO:0000256" key="1">
    <source>
        <dbReference type="ARBA" id="ARBA00023004"/>
    </source>
</evidence>
<sequence>MPEALSTAPSCGCPAAGAMTGSLADAAPDILLNEMNIGVTVQVTGVLGGRKTARELGDLGIRTGHRLNILRRVPGGGLAVRYSAMTVAIGSALARQILVRPVCPL</sequence>
<dbReference type="SMART" id="SM00899">
    <property type="entry name" value="FeoA"/>
    <property type="match status" value="1"/>
</dbReference>
<dbReference type="AlphaFoldDB" id="A0A8J6YN57"/>
<comment type="caution">
    <text evidence="3">The sequence shown here is derived from an EMBL/GenBank/DDBJ whole genome shotgun (WGS) entry which is preliminary data.</text>
</comment>
<accession>A0A8J6YN57</accession>
<feature type="domain" description="Ferrous iron transporter FeoA-like" evidence="2">
    <location>
        <begin position="30"/>
        <end position="101"/>
    </location>
</feature>
<gene>
    <name evidence="3" type="ORF">IHV25_04670</name>
</gene>
<evidence type="ECO:0000313" key="4">
    <source>
        <dbReference type="Proteomes" id="UP000631034"/>
    </source>
</evidence>
<dbReference type="SUPFAM" id="SSF50037">
    <property type="entry name" value="C-terminal domain of transcriptional repressors"/>
    <property type="match status" value="1"/>
</dbReference>
<dbReference type="InterPro" id="IPR008988">
    <property type="entry name" value="Transcriptional_repressor_C"/>
</dbReference>
<dbReference type="Pfam" id="PF04023">
    <property type="entry name" value="FeoA"/>
    <property type="match status" value="1"/>
</dbReference>
<dbReference type="InterPro" id="IPR007167">
    <property type="entry name" value="Fe-transptr_FeoA-like"/>
</dbReference>